<evidence type="ECO:0000313" key="1">
    <source>
        <dbReference type="EMBL" id="KAJ1082048.1"/>
    </source>
</evidence>
<dbReference type="Proteomes" id="UP001066276">
    <property type="component" value="Chromosome 12"/>
</dbReference>
<keyword evidence="2" id="KW-1185">Reference proteome</keyword>
<organism evidence="1 2">
    <name type="scientific">Pleurodeles waltl</name>
    <name type="common">Iberian ribbed newt</name>
    <dbReference type="NCBI Taxonomy" id="8319"/>
    <lineage>
        <taxon>Eukaryota</taxon>
        <taxon>Metazoa</taxon>
        <taxon>Chordata</taxon>
        <taxon>Craniata</taxon>
        <taxon>Vertebrata</taxon>
        <taxon>Euteleostomi</taxon>
        <taxon>Amphibia</taxon>
        <taxon>Batrachia</taxon>
        <taxon>Caudata</taxon>
        <taxon>Salamandroidea</taxon>
        <taxon>Salamandridae</taxon>
        <taxon>Pleurodelinae</taxon>
        <taxon>Pleurodeles</taxon>
    </lineage>
</organism>
<reference evidence="1" key="1">
    <citation type="journal article" date="2022" name="bioRxiv">
        <title>Sequencing and chromosome-scale assembly of the giantPleurodeles waltlgenome.</title>
        <authorList>
            <person name="Brown T."/>
            <person name="Elewa A."/>
            <person name="Iarovenko S."/>
            <person name="Subramanian E."/>
            <person name="Araus A.J."/>
            <person name="Petzold A."/>
            <person name="Susuki M."/>
            <person name="Suzuki K.-i.T."/>
            <person name="Hayashi T."/>
            <person name="Toyoda A."/>
            <person name="Oliveira C."/>
            <person name="Osipova E."/>
            <person name="Leigh N.D."/>
            <person name="Simon A."/>
            <person name="Yun M.H."/>
        </authorList>
    </citation>
    <scope>NUCLEOTIDE SEQUENCE</scope>
    <source>
        <strain evidence="1">20211129_DDA</strain>
        <tissue evidence="1">Liver</tissue>
    </source>
</reference>
<protein>
    <submittedName>
        <fullName evidence="1">Uncharacterized protein</fullName>
    </submittedName>
</protein>
<name>A0AAV7L0N7_PLEWA</name>
<evidence type="ECO:0000313" key="2">
    <source>
        <dbReference type="Proteomes" id="UP001066276"/>
    </source>
</evidence>
<accession>A0AAV7L0N7</accession>
<dbReference type="EMBL" id="JANPWB010000016">
    <property type="protein sequence ID" value="KAJ1082048.1"/>
    <property type="molecule type" value="Genomic_DNA"/>
</dbReference>
<dbReference type="AlphaFoldDB" id="A0AAV7L0N7"/>
<comment type="caution">
    <text evidence="1">The sequence shown here is derived from an EMBL/GenBank/DDBJ whole genome shotgun (WGS) entry which is preliminary data.</text>
</comment>
<gene>
    <name evidence="1" type="ORF">NDU88_002218</name>
</gene>
<sequence>MPFLGGPTALQPLKRHLCAHTQSQTLGCKANKKTAKIAGRKIEAKSTHKAWVLRHSYPAQRGFLPKVSEAHRG</sequence>
<proteinExistence type="predicted"/>